<dbReference type="GO" id="GO:0003924">
    <property type="term" value="F:GTPase activity"/>
    <property type="evidence" value="ECO:0007669"/>
    <property type="project" value="InterPro"/>
</dbReference>
<dbReference type="InterPro" id="IPR011993">
    <property type="entry name" value="PH-like_dom_sf"/>
</dbReference>
<evidence type="ECO:0000256" key="6">
    <source>
        <dbReference type="ARBA" id="ARBA00022833"/>
    </source>
</evidence>
<dbReference type="InterPro" id="IPR001806">
    <property type="entry name" value="Small_GTPase"/>
</dbReference>
<dbReference type="InterPro" id="IPR001164">
    <property type="entry name" value="ArfGAP_dom"/>
</dbReference>
<evidence type="ECO:0000256" key="3">
    <source>
        <dbReference type="ARBA" id="ARBA00022723"/>
    </source>
</evidence>
<evidence type="ECO:0000313" key="14">
    <source>
        <dbReference type="Proteomes" id="UP000085678"/>
    </source>
</evidence>
<evidence type="ECO:0000256" key="10">
    <source>
        <dbReference type="PROSITE-ProRule" id="PRU00288"/>
    </source>
</evidence>
<dbReference type="Pfam" id="PF01412">
    <property type="entry name" value="ArfGap"/>
    <property type="match status" value="1"/>
</dbReference>
<dbReference type="SMART" id="SM00173">
    <property type="entry name" value="RAS"/>
    <property type="match status" value="1"/>
</dbReference>
<dbReference type="STRING" id="7574.A0A1S3J7A7"/>
<reference evidence="15" key="1">
    <citation type="submission" date="2025-08" db="UniProtKB">
        <authorList>
            <consortium name="RefSeq"/>
        </authorList>
    </citation>
    <scope>IDENTIFICATION</scope>
    <source>
        <tissue evidence="15">Gonads</tissue>
    </source>
</reference>
<dbReference type="OrthoDB" id="6136903at2759"/>
<comment type="similarity">
    <text evidence="1">Belongs to the centaurin gamma-like family.</text>
</comment>
<feature type="region of interest" description="Disordered" evidence="11">
    <location>
        <begin position="1005"/>
        <end position="1027"/>
    </location>
</feature>
<dbReference type="InterPro" id="IPR002110">
    <property type="entry name" value="Ankyrin_rpt"/>
</dbReference>
<feature type="compositionally biased region" description="Polar residues" evidence="11">
    <location>
        <begin position="335"/>
        <end position="348"/>
    </location>
</feature>
<dbReference type="PROSITE" id="PS51421">
    <property type="entry name" value="RAS"/>
    <property type="match status" value="1"/>
</dbReference>
<name>A0A1S3J7A7_LINAN</name>
<keyword evidence="14" id="KW-1185">Reference proteome</keyword>
<dbReference type="AlphaFoldDB" id="A0A1S3J7A7"/>
<dbReference type="InterPro" id="IPR038508">
    <property type="entry name" value="ArfGAP_dom_sf"/>
</dbReference>
<evidence type="ECO:0000256" key="4">
    <source>
        <dbReference type="ARBA" id="ARBA00022741"/>
    </source>
</evidence>
<accession>A0A1S3J7A7</accession>
<dbReference type="FunFam" id="3.40.50.300:FF:000178">
    <property type="entry name" value="Arf-GAP with GTPase, ANK repeat and PH domain-containing protein 1"/>
    <property type="match status" value="1"/>
</dbReference>
<dbReference type="PRINTS" id="PR00405">
    <property type="entry name" value="REVINTRACTNG"/>
</dbReference>
<feature type="compositionally biased region" description="Basic residues" evidence="11">
    <location>
        <begin position="708"/>
        <end position="717"/>
    </location>
</feature>
<dbReference type="PANTHER" id="PTHR45819:SF5">
    <property type="entry name" value="CENTAURIN-GAMMA-1A"/>
    <property type="match status" value="1"/>
</dbReference>
<keyword evidence="7 9" id="KW-0040">ANK repeat</keyword>
<dbReference type="GO" id="GO:0005525">
    <property type="term" value="F:GTP binding"/>
    <property type="evidence" value="ECO:0007669"/>
    <property type="project" value="UniProtKB-KW"/>
</dbReference>
<feature type="region of interest" description="Disordered" evidence="11">
    <location>
        <begin position="428"/>
        <end position="450"/>
    </location>
</feature>
<feature type="repeat" description="ANK" evidence="9">
    <location>
        <begin position="949"/>
        <end position="981"/>
    </location>
</feature>
<protein>
    <submittedName>
        <fullName evidence="15">Arf-GAP with GTPase, ANK repeat and PH domain-containing protein 1 isoform X1</fullName>
    </submittedName>
</protein>
<dbReference type="FunFam" id="1.10.220.150:FF:000001">
    <property type="entry name" value="Arf-GAP with GTPase, ANK repeat and PH domain-containing protein 1"/>
    <property type="match status" value="1"/>
</dbReference>
<dbReference type="SMART" id="SM00233">
    <property type="entry name" value="PH"/>
    <property type="match status" value="1"/>
</dbReference>
<evidence type="ECO:0000313" key="15">
    <source>
        <dbReference type="RefSeq" id="XP_013405724.1"/>
    </source>
</evidence>
<dbReference type="SUPFAM" id="SSF50729">
    <property type="entry name" value="PH domain-like"/>
    <property type="match status" value="1"/>
</dbReference>
<dbReference type="SMART" id="SM00105">
    <property type="entry name" value="ArfGap"/>
    <property type="match status" value="1"/>
</dbReference>
<dbReference type="GO" id="GO:0008270">
    <property type="term" value="F:zinc ion binding"/>
    <property type="evidence" value="ECO:0007669"/>
    <property type="project" value="UniProtKB-KW"/>
</dbReference>
<feature type="compositionally biased region" description="Basic and acidic residues" evidence="11">
    <location>
        <begin position="491"/>
        <end position="501"/>
    </location>
</feature>
<keyword evidence="6" id="KW-0862">Zinc</keyword>
<proteinExistence type="inferred from homology"/>
<keyword evidence="3" id="KW-0479">Metal-binding</keyword>
<dbReference type="FunCoup" id="A0A1S3J7A7">
    <property type="interactions" value="305"/>
</dbReference>
<evidence type="ECO:0000256" key="2">
    <source>
        <dbReference type="ARBA" id="ARBA00022468"/>
    </source>
</evidence>
<dbReference type="SMART" id="SM00175">
    <property type="entry name" value="RAB"/>
    <property type="match status" value="1"/>
</dbReference>
<evidence type="ECO:0000256" key="8">
    <source>
        <dbReference type="ARBA" id="ARBA00023134"/>
    </source>
</evidence>
<dbReference type="InParanoid" id="A0A1S3J7A7"/>
<feature type="compositionally biased region" description="Basic and acidic residues" evidence="11">
    <location>
        <begin position="318"/>
        <end position="334"/>
    </location>
</feature>
<feature type="compositionally biased region" description="Polar residues" evidence="11">
    <location>
        <begin position="607"/>
        <end position="624"/>
    </location>
</feature>
<dbReference type="KEGG" id="lak:106170420"/>
<dbReference type="InterPro" id="IPR037278">
    <property type="entry name" value="ARFGAP/RecO"/>
</dbReference>
<dbReference type="Pfam" id="PF12796">
    <property type="entry name" value="Ank_2"/>
    <property type="match status" value="1"/>
</dbReference>
<dbReference type="GeneID" id="106170420"/>
<feature type="region of interest" description="Disordered" evidence="11">
    <location>
        <begin position="702"/>
        <end position="729"/>
    </location>
</feature>
<keyword evidence="4" id="KW-0547">Nucleotide-binding</keyword>
<dbReference type="CDD" id="cd04103">
    <property type="entry name" value="Centaurin_gamma"/>
    <property type="match status" value="1"/>
</dbReference>
<dbReference type="PANTHER" id="PTHR45819">
    <property type="entry name" value="CENTAURIN-GAMMA-1A"/>
    <property type="match status" value="1"/>
</dbReference>
<dbReference type="CDD" id="cd08836">
    <property type="entry name" value="ArfGap_AGAP"/>
    <property type="match status" value="1"/>
</dbReference>
<evidence type="ECO:0000256" key="7">
    <source>
        <dbReference type="ARBA" id="ARBA00023043"/>
    </source>
</evidence>
<feature type="region of interest" description="Disordered" evidence="11">
    <location>
        <begin position="241"/>
        <end position="366"/>
    </location>
</feature>
<dbReference type="PROSITE" id="PS50115">
    <property type="entry name" value="ARFGAP"/>
    <property type="match status" value="1"/>
</dbReference>
<dbReference type="Gene3D" id="1.25.40.20">
    <property type="entry name" value="Ankyrin repeat-containing domain"/>
    <property type="match status" value="1"/>
</dbReference>
<feature type="compositionally biased region" description="Polar residues" evidence="11">
    <location>
        <begin position="301"/>
        <end position="317"/>
    </location>
</feature>
<dbReference type="Gene3D" id="3.40.50.300">
    <property type="entry name" value="P-loop containing nucleotide triphosphate hydrolases"/>
    <property type="match status" value="1"/>
</dbReference>
<organism evidence="14 15">
    <name type="scientific">Lingula anatina</name>
    <name type="common">Brachiopod</name>
    <name type="synonym">Lingula unguis</name>
    <dbReference type="NCBI Taxonomy" id="7574"/>
    <lineage>
        <taxon>Eukaryota</taxon>
        <taxon>Metazoa</taxon>
        <taxon>Spiralia</taxon>
        <taxon>Lophotrochozoa</taxon>
        <taxon>Brachiopoda</taxon>
        <taxon>Linguliformea</taxon>
        <taxon>Lingulata</taxon>
        <taxon>Lingulida</taxon>
        <taxon>Linguloidea</taxon>
        <taxon>Lingulidae</taxon>
        <taxon>Lingula</taxon>
    </lineage>
</organism>
<feature type="domain" description="Arf-GAP" evidence="13">
    <location>
        <begin position="788"/>
        <end position="910"/>
    </location>
</feature>
<dbReference type="Gene3D" id="1.10.220.150">
    <property type="entry name" value="Arf GTPase activating protein"/>
    <property type="match status" value="1"/>
</dbReference>
<dbReference type="SUPFAM" id="SSF57863">
    <property type="entry name" value="ArfGap/RecO-like zinc finger"/>
    <property type="match status" value="1"/>
</dbReference>
<dbReference type="SUPFAM" id="SSF52540">
    <property type="entry name" value="P-loop containing nucleoside triphosphate hydrolases"/>
    <property type="match status" value="1"/>
</dbReference>
<dbReference type="FunFam" id="2.30.29.30:FF:000109">
    <property type="entry name" value="Arf-GAP with GTPase, ANK repeat and PH domain-containing protein 1"/>
    <property type="match status" value="1"/>
</dbReference>
<gene>
    <name evidence="15" type="primary">LOC106170420</name>
</gene>
<evidence type="ECO:0000259" key="12">
    <source>
        <dbReference type="PROSITE" id="PS50003"/>
    </source>
</evidence>
<keyword evidence="2" id="KW-0343">GTPase activation</keyword>
<dbReference type="Pfam" id="PF00071">
    <property type="entry name" value="Ras"/>
    <property type="match status" value="1"/>
</dbReference>
<dbReference type="PROSITE" id="PS51419">
    <property type="entry name" value="RAB"/>
    <property type="match status" value="1"/>
</dbReference>
<feature type="region of interest" description="Disordered" evidence="11">
    <location>
        <begin position="491"/>
        <end position="534"/>
    </location>
</feature>
<feature type="region of interest" description="Disordered" evidence="11">
    <location>
        <begin position="597"/>
        <end position="655"/>
    </location>
</feature>
<dbReference type="InterPro" id="IPR001849">
    <property type="entry name" value="PH_domain"/>
</dbReference>
<evidence type="ECO:0000256" key="11">
    <source>
        <dbReference type="SAM" id="MobiDB-lite"/>
    </source>
</evidence>
<dbReference type="SMART" id="SM00248">
    <property type="entry name" value="ANK"/>
    <property type="match status" value="2"/>
</dbReference>
<dbReference type="Proteomes" id="UP000085678">
    <property type="component" value="Unplaced"/>
</dbReference>
<dbReference type="InterPro" id="IPR051282">
    <property type="entry name" value="Arf-GAP_GTPase_ANK_PH"/>
</dbReference>
<dbReference type="Pfam" id="PF00169">
    <property type="entry name" value="PH"/>
    <property type="match status" value="1"/>
</dbReference>
<dbReference type="Gene3D" id="2.30.29.30">
    <property type="entry name" value="Pleckstrin-homology domain (PH domain)/Phosphotyrosine-binding domain (PTB)"/>
    <property type="match status" value="2"/>
</dbReference>
<dbReference type="PROSITE" id="PS50088">
    <property type="entry name" value="ANK_REPEAT"/>
    <property type="match status" value="1"/>
</dbReference>
<dbReference type="GO" id="GO:0005096">
    <property type="term" value="F:GTPase activator activity"/>
    <property type="evidence" value="ECO:0007669"/>
    <property type="project" value="UniProtKB-KW"/>
</dbReference>
<dbReference type="CDD" id="cd01250">
    <property type="entry name" value="PH_AGAP"/>
    <property type="match status" value="1"/>
</dbReference>
<evidence type="ECO:0000256" key="5">
    <source>
        <dbReference type="ARBA" id="ARBA00022771"/>
    </source>
</evidence>
<feature type="compositionally biased region" description="Low complexity" evidence="11">
    <location>
        <begin position="276"/>
        <end position="300"/>
    </location>
</feature>
<sequence length="1027" mass="113751">MNQRNQIQPFHSTSLMIRQEIQRFESVHPSIYAIYDLIEAIPDPLVQQQVREHVVCIEDSFVNSQEWTLSRSVPDIKLGIVGSIHSGKSALVHRYLTGSYMQEESPEGGRFKKEVVIDGQSFLLLIRDEGGPPEAQFTHWVDAVIFVFSLENESSFSAIYNYYAKMAHFRNTAEIPLILVGTQDAISESNPRVIDDTRARKLANDLKRCSYYETCATYGLNVERVFQDACQKIVTARMATPAIRPQTPNHGSGGGGVPRPFFTPGQSQPANPTVPPRTYESHSSSSTTSGSGNIPTSTPPNSSHNIAQNTPSVYRESSFTKDDKKEKKSKEKLHAQQTPQMQRQSPHMQLNIHEPPPPPRGDQLQDIRLDSSPHKLFRTPSATPQATRKNKKAFNIQKSNSFNAGTPSGDSWWYNNYLCSVDISTSQGGPINPDNQRENRTPTSTPILSRKNKNKSNFLIEKVDNFFKDLQIPPNSPLTPLLGRMTRVRSSLDLDKPDGKDLPTPTSTPTQTRKSRRRSNLFTPSKKDEERLGSGRVIPIRQGYLYKKSSKGLNREWKKKYVTLNDNGMLTYHPSLHDYMDEVHGKEINLMKTTVKIPGQKPRGSRGPTQPGSNGVTTEMNNLSLGGGKPGNKGKENVMQAGGSDQKEGGGPRLGSVSSNCDDAIVISNSSITPDVFSDVGVSNGVDTAIAQMGLSAAQMARAETPNVKKRHRRAKSSSKNVEASQAGDDSDGYEFVIVSLDNKQWQFEAPTTDEREGWVSAIEQQILTSLQGNESNKARNRSSTTDPEAVKMIRAVRGNQFCADCMSPNPDWASLNLGALMCIECSGIHRNLGAHVSRVRSLDLDEWPPELVGVMTLIGNSVSNGVWEAAYITKGKAKPTPSTPREDKEKWIRAKYDLKEFLPPPPHKDHPLGRQLIDSITRDDIRSTVLVLALSTPDDVNSSYSAQDGRKAIHVAAALGKTPIIQLILWYGADVKAVDHDGRTALWYARTKGAQDCVDLLTHNGCPENPTLPRRRGSTQQKSFRQ</sequence>
<dbReference type="PROSITE" id="PS50297">
    <property type="entry name" value="ANK_REP_REGION"/>
    <property type="match status" value="1"/>
</dbReference>
<evidence type="ECO:0000256" key="1">
    <source>
        <dbReference type="ARBA" id="ARBA00005430"/>
    </source>
</evidence>
<evidence type="ECO:0000256" key="9">
    <source>
        <dbReference type="PROSITE-ProRule" id="PRU00023"/>
    </source>
</evidence>
<dbReference type="InterPro" id="IPR027417">
    <property type="entry name" value="P-loop_NTPase"/>
</dbReference>
<dbReference type="SUPFAM" id="SSF48403">
    <property type="entry name" value="Ankyrin repeat"/>
    <property type="match status" value="1"/>
</dbReference>
<keyword evidence="8" id="KW-0342">GTP-binding</keyword>
<dbReference type="InterPro" id="IPR036770">
    <property type="entry name" value="Ankyrin_rpt-contain_sf"/>
</dbReference>
<dbReference type="PROSITE" id="PS50003">
    <property type="entry name" value="PH_DOMAIN"/>
    <property type="match status" value="1"/>
</dbReference>
<dbReference type="RefSeq" id="XP_013405724.1">
    <property type="nucleotide sequence ID" value="XM_013550270.1"/>
</dbReference>
<keyword evidence="5 10" id="KW-0863">Zinc-finger</keyword>
<dbReference type="SMART" id="SM00174">
    <property type="entry name" value="RHO"/>
    <property type="match status" value="1"/>
</dbReference>
<feature type="domain" description="PH" evidence="12">
    <location>
        <begin position="538"/>
        <end position="768"/>
    </location>
</feature>
<evidence type="ECO:0000259" key="13">
    <source>
        <dbReference type="PROSITE" id="PS50115"/>
    </source>
</evidence>